<evidence type="ECO:0000256" key="1">
    <source>
        <dbReference type="ARBA" id="ARBA00006217"/>
    </source>
</evidence>
<dbReference type="InterPro" id="IPR036874">
    <property type="entry name" value="Carbonic_anhydrase_sf"/>
</dbReference>
<comment type="cofactor">
    <cofactor evidence="4">
        <name>Zn(2+)</name>
        <dbReference type="ChEBI" id="CHEBI:29105"/>
    </cofactor>
    <text evidence="4">Binds 1 zinc ion per subunit.</text>
</comment>
<dbReference type="SUPFAM" id="SSF56784">
    <property type="entry name" value="HAD-like"/>
    <property type="match status" value="1"/>
</dbReference>
<keyword evidence="3 4" id="KW-0862">Zinc</keyword>
<dbReference type="OrthoDB" id="10248475at2759"/>
<name>A0A9W8JAL6_9AGAR</name>
<comment type="caution">
    <text evidence="6">The sequence shown here is derived from an EMBL/GenBank/DDBJ whole genome shotgun (WGS) entry which is preliminary data.</text>
</comment>
<dbReference type="InterPro" id="IPR001765">
    <property type="entry name" value="Carbonic_anhydrase"/>
</dbReference>
<dbReference type="PANTHER" id="PTHR43175:SF3">
    <property type="entry name" value="CARBON DISULFIDE HYDROLASE"/>
    <property type="match status" value="1"/>
</dbReference>
<dbReference type="Pfam" id="PF00484">
    <property type="entry name" value="Pro_CA"/>
    <property type="match status" value="1"/>
</dbReference>
<evidence type="ECO:0000313" key="6">
    <source>
        <dbReference type="EMBL" id="KAJ2930514.1"/>
    </source>
</evidence>
<sequence length="439" mass="48557">MSFQESVASNNASYVSTFDKGDLPLPPSKHLAVVTCMDARIEPVGQLGINLGEAHIIRNAGGSAKEALRSLVISQRLLGTREIALFHHSDCGMLTFTTEQLKTIVKDASPGDAVVAEAVDKLQFLEFPHLEDSVKDDVKFLQENPLLLPETKISGWVYDVRTGKDESSTTSTNDMSAAASVHELEELKEGLEAPAVEGGTTLEEEREAVDKLVTAPSTATGPLIALDLDDVLSQTNQAVADWHNDIYGTQMKLSDFLYRIYNAKPIPGAREGVESLKQMGFRLVIVTARSEDNADESWKWVDHHFPGCFESIVCTGQFTDAHKKGHEVVTKLSKAQVCDDLKAVLLIDDSAENAIQCVTAEKPIQTLLFGAYEWNKRLSGPGDAREEMAYDVRLEREGGRKFWEEEGVPVPEGAPLHRVRDWGEAIRWIRARKEEGKWQ</sequence>
<dbReference type="InterPro" id="IPR023214">
    <property type="entry name" value="HAD_sf"/>
</dbReference>
<feature type="non-terminal residue" evidence="6">
    <location>
        <position position="1"/>
    </location>
</feature>
<feature type="binding site" evidence="4">
    <location>
        <position position="88"/>
    </location>
    <ligand>
        <name>Zn(2+)</name>
        <dbReference type="ChEBI" id="CHEBI:29105"/>
    </ligand>
</feature>
<dbReference type="InterPro" id="IPR004274">
    <property type="entry name" value="FCP1_dom"/>
</dbReference>
<dbReference type="PANTHER" id="PTHR43175">
    <property type="entry name" value="CARBONIC ANHYDRASE"/>
    <property type="match status" value="1"/>
</dbReference>
<feature type="domain" description="FCP1 homology" evidence="5">
    <location>
        <begin position="223"/>
        <end position="356"/>
    </location>
</feature>
<organism evidence="6 7">
    <name type="scientific">Candolleomyces eurysporus</name>
    <dbReference type="NCBI Taxonomy" id="2828524"/>
    <lineage>
        <taxon>Eukaryota</taxon>
        <taxon>Fungi</taxon>
        <taxon>Dikarya</taxon>
        <taxon>Basidiomycota</taxon>
        <taxon>Agaricomycotina</taxon>
        <taxon>Agaricomycetes</taxon>
        <taxon>Agaricomycetidae</taxon>
        <taxon>Agaricales</taxon>
        <taxon>Agaricineae</taxon>
        <taxon>Psathyrellaceae</taxon>
        <taxon>Candolleomyces</taxon>
    </lineage>
</organism>
<feature type="binding site" evidence="4">
    <location>
        <position position="36"/>
    </location>
    <ligand>
        <name>Zn(2+)</name>
        <dbReference type="ChEBI" id="CHEBI:29105"/>
    </ligand>
</feature>
<dbReference type="SUPFAM" id="SSF53056">
    <property type="entry name" value="beta-carbonic anhydrase, cab"/>
    <property type="match status" value="1"/>
</dbReference>
<dbReference type="InterPro" id="IPR036412">
    <property type="entry name" value="HAD-like_sf"/>
</dbReference>
<dbReference type="Pfam" id="PF03031">
    <property type="entry name" value="NIF"/>
    <property type="match status" value="1"/>
</dbReference>
<gene>
    <name evidence="6" type="ORF">H1R20_g6599</name>
</gene>
<dbReference type="Gene3D" id="3.40.1050.10">
    <property type="entry name" value="Carbonic anhydrase"/>
    <property type="match status" value="1"/>
</dbReference>
<evidence type="ECO:0000313" key="7">
    <source>
        <dbReference type="Proteomes" id="UP001140091"/>
    </source>
</evidence>
<reference evidence="6" key="1">
    <citation type="submission" date="2022-06" db="EMBL/GenBank/DDBJ databases">
        <title>Genome Sequence of Candolleomyces eurysporus.</title>
        <authorList>
            <person name="Buettner E."/>
        </authorList>
    </citation>
    <scope>NUCLEOTIDE SEQUENCE</scope>
    <source>
        <strain evidence="6">VTCC 930004</strain>
    </source>
</reference>
<feature type="binding site" evidence="4">
    <location>
        <position position="38"/>
    </location>
    <ligand>
        <name>Zn(2+)</name>
        <dbReference type="ChEBI" id="CHEBI:29105"/>
    </ligand>
</feature>
<feature type="binding site" evidence="4">
    <location>
        <position position="91"/>
    </location>
    <ligand>
        <name>Zn(2+)</name>
        <dbReference type="ChEBI" id="CHEBI:29105"/>
    </ligand>
</feature>
<keyword evidence="7" id="KW-1185">Reference proteome</keyword>
<evidence type="ECO:0000256" key="3">
    <source>
        <dbReference type="ARBA" id="ARBA00022833"/>
    </source>
</evidence>
<dbReference type="SMART" id="SM00947">
    <property type="entry name" value="Pro_CA"/>
    <property type="match status" value="1"/>
</dbReference>
<proteinExistence type="inferred from homology"/>
<dbReference type="AlphaFoldDB" id="A0A9W8JAL6"/>
<evidence type="ECO:0000259" key="5">
    <source>
        <dbReference type="Pfam" id="PF03031"/>
    </source>
</evidence>
<dbReference type="GO" id="GO:0004089">
    <property type="term" value="F:carbonate dehydratase activity"/>
    <property type="evidence" value="ECO:0007669"/>
    <property type="project" value="InterPro"/>
</dbReference>
<dbReference type="Gene3D" id="3.40.50.1000">
    <property type="entry name" value="HAD superfamily/HAD-like"/>
    <property type="match status" value="1"/>
</dbReference>
<dbReference type="Proteomes" id="UP001140091">
    <property type="component" value="Unassembled WGS sequence"/>
</dbReference>
<protein>
    <recommendedName>
        <fullName evidence="5">FCP1 homology domain-containing protein</fullName>
    </recommendedName>
</protein>
<evidence type="ECO:0000256" key="4">
    <source>
        <dbReference type="PIRSR" id="PIRSR601765-1"/>
    </source>
</evidence>
<accession>A0A9W8JAL6</accession>
<dbReference type="GO" id="GO:0008270">
    <property type="term" value="F:zinc ion binding"/>
    <property type="evidence" value="ECO:0007669"/>
    <property type="project" value="InterPro"/>
</dbReference>
<evidence type="ECO:0000256" key="2">
    <source>
        <dbReference type="ARBA" id="ARBA00022723"/>
    </source>
</evidence>
<dbReference type="CDD" id="cd03379">
    <property type="entry name" value="beta_CA_cladeD"/>
    <property type="match status" value="1"/>
</dbReference>
<comment type="similarity">
    <text evidence="1">Belongs to the beta-class carbonic anhydrase family.</text>
</comment>
<keyword evidence="2 4" id="KW-0479">Metal-binding</keyword>
<dbReference type="EMBL" id="JANBPK010000834">
    <property type="protein sequence ID" value="KAJ2930514.1"/>
    <property type="molecule type" value="Genomic_DNA"/>
</dbReference>